<dbReference type="Gene3D" id="1.20.1280.50">
    <property type="match status" value="1"/>
</dbReference>
<gene>
    <name evidence="1" type="ORF">PVL29_025102</name>
</gene>
<reference evidence="1 2" key="1">
    <citation type="journal article" date="2023" name="BMC Biotechnol.">
        <title>Vitis rotundifolia cv Carlos genome sequencing.</title>
        <authorList>
            <person name="Huff M."/>
            <person name="Hulse-Kemp A."/>
            <person name="Scheffler B."/>
            <person name="Youngblood R."/>
            <person name="Simpson S."/>
            <person name="Babiker E."/>
            <person name="Staton M."/>
        </authorList>
    </citation>
    <scope>NUCLEOTIDE SEQUENCE [LARGE SCALE GENOMIC DNA]</scope>
    <source>
        <tissue evidence="1">Leaf</tissue>
    </source>
</reference>
<dbReference type="Gene3D" id="3.80.10.10">
    <property type="entry name" value="Ribonuclease Inhibitor"/>
    <property type="match status" value="1"/>
</dbReference>
<evidence type="ECO:0008006" key="3">
    <source>
        <dbReference type="Google" id="ProtNLM"/>
    </source>
</evidence>
<dbReference type="AlphaFoldDB" id="A0AA38YTP3"/>
<evidence type="ECO:0000313" key="2">
    <source>
        <dbReference type="Proteomes" id="UP001168098"/>
    </source>
</evidence>
<dbReference type="EMBL" id="JARBHA010000018">
    <property type="protein sequence ID" value="KAJ9676415.1"/>
    <property type="molecule type" value="Genomic_DNA"/>
</dbReference>
<organism evidence="1 2">
    <name type="scientific">Vitis rotundifolia</name>
    <name type="common">Muscadine grape</name>
    <dbReference type="NCBI Taxonomy" id="103349"/>
    <lineage>
        <taxon>Eukaryota</taxon>
        <taxon>Viridiplantae</taxon>
        <taxon>Streptophyta</taxon>
        <taxon>Embryophyta</taxon>
        <taxon>Tracheophyta</taxon>
        <taxon>Spermatophyta</taxon>
        <taxon>Magnoliopsida</taxon>
        <taxon>eudicotyledons</taxon>
        <taxon>Gunneridae</taxon>
        <taxon>Pentapetalae</taxon>
        <taxon>rosids</taxon>
        <taxon>Vitales</taxon>
        <taxon>Vitaceae</taxon>
        <taxon>Viteae</taxon>
        <taxon>Vitis</taxon>
    </lineage>
</organism>
<dbReference type="InterPro" id="IPR032675">
    <property type="entry name" value="LRR_dom_sf"/>
</dbReference>
<dbReference type="SUPFAM" id="SSF81383">
    <property type="entry name" value="F-box domain"/>
    <property type="match status" value="1"/>
</dbReference>
<sequence length="269" mass="30795">MEGQKWEELNMDILVNVLRRVGMESLLLDVPYVCKSWYKASREPHPDRGFAERLAMTYQENLSVTASVKLILNRSCGHATIIKLPNYCTEEALEYVANQCPRLKVLDVGDFNMSIEAIIPQFISKWKSLEMMRLGKFHMKEVLPEIGLHCNNFIWLSAPETYIGKDEAAAIVTSLPQLKYLDLHGASFEKETLVMILQGCKQLVHLDIRDCWGFHGVDAEILKLASHIPAFMWEGSIGIPEIESSYVHDLKLDHELFCDQINHRTAFMI</sequence>
<dbReference type="PANTHER" id="PTHR38926:SF5">
    <property type="entry name" value="F-BOX AND LEUCINE-RICH REPEAT PROTEIN 6"/>
    <property type="match status" value="1"/>
</dbReference>
<evidence type="ECO:0000313" key="1">
    <source>
        <dbReference type="EMBL" id="KAJ9676415.1"/>
    </source>
</evidence>
<keyword evidence="2" id="KW-1185">Reference proteome</keyword>
<dbReference type="InterPro" id="IPR036047">
    <property type="entry name" value="F-box-like_dom_sf"/>
</dbReference>
<dbReference type="Proteomes" id="UP001168098">
    <property type="component" value="Unassembled WGS sequence"/>
</dbReference>
<protein>
    <recommendedName>
        <fullName evidence="3">F-box/LRR-repeat protein</fullName>
    </recommendedName>
</protein>
<proteinExistence type="predicted"/>
<accession>A0AA38YTP3</accession>
<comment type="caution">
    <text evidence="1">The sequence shown here is derived from an EMBL/GenBank/DDBJ whole genome shotgun (WGS) entry which is preliminary data.</text>
</comment>
<dbReference type="PANTHER" id="PTHR38926">
    <property type="entry name" value="F-BOX DOMAIN CONTAINING PROTEIN, EXPRESSED"/>
    <property type="match status" value="1"/>
</dbReference>
<name>A0AA38YTP3_VITRO</name>
<dbReference type="SUPFAM" id="SSF52047">
    <property type="entry name" value="RNI-like"/>
    <property type="match status" value="1"/>
</dbReference>